<name>A0AAV3U131_9ALTE</name>
<evidence type="ECO:0000313" key="3">
    <source>
        <dbReference type="Proteomes" id="UP001409585"/>
    </source>
</evidence>
<comment type="caution">
    <text evidence="2">The sequence shown here is derived from an EMBL/GenBank/DDBJ whole genome shotgun (WGS) entry which is preliminary data.</text>
</comment>
<reference evidence="3" key="1">
    <citation type="journal article" date="2019" name="Int. J. Syst. Evol. Microbiol.">
        <title>The Global Catalogue of Microorganisms (GCM) 10K type strain sequencing project: providing services to taxonomists for standard genome sequencing and annotation.</title>
        <authorList>
            <consortium name="The Broad Institute Genomics Platform"/>
            <consortium name="The Broad Institute Genome Sequencing Center for Infectious Disease"/>
            <person name="Wu L."/>
            <person name="Ma J."/>
        </authorList>
    </citation>
    <scope>NUCLEOTIDE SEQUENCE [LARGE SCALE GENOMIC DNA]</scope>
    <source>
        <strain evidence="3">JCM 19134</strain>
    </source>
</reference>
<evidence type="ECO:0000256" key="1">
    <source>
        <dbReference type="SAM" id="MobiDB-lite"/>
    </source>
</evidence>
<dbReference type="Proteomes" id="UP001409585">
    <property type="component" value="Unassembled WGS sequence"/>
</dbReference>
<protein>
    <submittedName>
        <fullName evidence="2">Beta-propeller domain-containing protein</fullName>
    </submittedName>
</protein>
<dbReference type="Pfam" id="PF09826">
    <property type="entry name" value="Beta_propel"/>
    <property type="match status" value="1"/>
</dbReference>
<dbReference type="InterPro" id="IPR019198">
    <property type="entry name" value="Beta_propeller_containing"/>
</dbReference>
<dbReference type="EMBL" id="BAABLX010000009">
    <property type="protein sequence ID" value="GAA4938647.1"/>
    <property type="molecule type" value="Genomic_DNA"/>
</dbReference>
<proteinExistence type="predicted"/>
<accession>A0AAV3U131</accession>
<gene>
    <name evidence="2" type="ORF">GCM10025791_15910</name>
</gene>
<sequence length="639" mass="69210">MIGVMVLMTACGGSGGGKSAEPVEKSPKVNLKPSASGQELESYLKAGFASLNQLNLVSYMDDSVAVEDAGADASSTNTQVAGVDEGDFWQYNGHHFYYRNPTQTGVVSVVKPGDDPAIIGDIDLGFNISELYASATHLVALSPVSYPSYWGMPTGYDGSNQGELAVWDISQVNASTDSAEAVLSVQLQGDMVSSRKVGDELYLVTRHTAYLKDWIDYPQSDADIAANQRLLDAASLDDFLPTITVNGQGQSLLQEAGCYLVQDEANGYPTLTSLTRINTLTGEFTNNCVAGPVDGLYMSQNSAYLFSSATDFSDFIDSSVVDEFGEPTEQTHIHKFALNADLDYLASNVVAGYASCNEARYCFGELDDGSLAVVTTYGWWQDIEHHLAILNPGDLAVQARLPNESAPVAIGKPGERLYAARILGNRAYLVTFKTIDPLYVLDLSNIASPVMMGELEIPGFSDYLHPINDSLLLGIGKDVATDEFGNALEQGVKVDLFDVSNMSQPAQLASFSLGKRGSSTEVSWDSHAFTSHWQGNQFRFVIPVDISEVSINDSDQSQDPSYHHPHSYTGFQAFEVDIAPGTNANIYALPASKIPGDYSSNQWVMGSRATIIGDDVYLFQRGRVFVTHWENIESLQTVD</sequence>
<keyword evidence="3" id="KW-1185">Reference proteome</keyword>
<evidence type="ECO:0000313" key="2">
    <source>
        <dbReference type="EMBL" id="GAA4938647.1"/>
    </source>
</evidence>
<feature type="region of interest" description="Disordered" evidence="1">
    <location>
        <begin position="13"/>
        <end position="33"/>
    </location>
</feature>
<organism evidence="2 3">
    <name type="scientific">Halioxenophilus aromaticivorans</name>
    <dbReference type="NCBI Taxonomy" id="1306992"/>
    <lineage>
        <taxon>Bacteria</taxon>
        <taxon>Pseudomonadati</taxon>
        <taxon>Pseudomonadota</taxon>
        <taxon>Gammaproteobacteria</taxon>
        <taxon>Alteromonadales</taxon>
        <taxon>Alteromonadaceae</taxon>
        <taxon>Halioxenophilus</taxon>
    </lineage>
</organism>
<dbReference type="AlphaFoldDB" id="A0AAV3U131"/>